<feature type="compositionally biased region" description="Polar residues" evidence="1">
    <location>
        <begin position="138"/>
        <end position="151"/>
    </location>
</feature>
<dbReference type="EMBL" id="LGTL01000004">
    <property type="protein sequence ID" value="KPA83106.1"/>
    <property type="molecule type" value="Genomic_DNA"/>
</dbReference>
<organism evidence="2 3">
    <name type="scientific">Leptomonas pyrrhocoris</name>
    <name type="common">Firebug parasite</name>
    <dbReference type="NCBI Taxonomy" id="157538"/>
    <lineage>
        <taxon>Eukaryota</taxon>
        <taxon>Discoba</taxon>
        <taxon>Euglenozoa</taxon>
        <taxon>Kinetoplastea</taxon>
        <taxon>Metakinetoplastina</taxon>
        <taxon>Trypanosomatida</taxon>
        <taxon>Trypanosomatidae</taxon>
        <taxon>Leishmaniinae</taxon>
        <taxon>Leptomonas</taxon>
    </lineage>
</organism>
<evidence type="ECO:0000256" key="1">
    <source>
        <dbReference type="SAM" id="MobiDB-lite"/>
    </source>
</evidence>
<protein>
    <submittedName>
        <fullName evidence="2">Uncharacterized protein</fullName>
    </submittedName>
</protein>
<feature type="region of interest" description="Disordered" evidence="1">
    <location>
        <begin position="136"/>
        <end position="187"/>
    </location>
</feature>
<keyword evidence="3" id="KW-1185">Reference proteome</keyword>
<sequence>MAGAASPPSSGPSSLPLSPKVIPFSYDEYVKWLYTAPARSGIGGATGKDVGLQRHMEGAPPSDSAAGAATPSAPPSPLCEIPQHPTPHVDTAASSALPGDEIGYERNFAVATNWEAVVAAPPLVPFTPLLPSVWASRSPDQQGGRVSSATSLLHPGRQSLSVKTAKQGGEADGVGPATPMKSGSEGLTQSPVLQEALRSTSILPAGTSVPAAISMDASQAIFLSSPLHPAVESGQVHTVRNAASPALSPQWGEDAKDEGLRAFVKHFQHGKVHTRPPWFLCSTLLTNCEHPYYVNWLDELQLGSVEEELAWARATQGSVLGDPSQFQ</sequence>
<dbReference type="Proteomes" id="UP000037923">
    <property type="component" value="Unassembled WGS sequence"/>
</dbReference>
<gene>
    <name evidence="2" type="ORF">ABB37_02812</name>
</gene>
<dbReference type="RefSeq" id="XP_015661545.1">
    <property type="nucleotide sequence ID" value="XM_015799943.1"/>
</dbReference>
<evidence type="ECO:0000313" key="2">
    <source>
        <dbReference type="EMBL" id="KPA83106.1"/>
    </source>
</evidence>
<comment type="caution">
    <text evidence="2">The sequence shown here is derived from an EMBL/GenBank/DDBJ whole genome shotgun (WGS) entry which is preliminary data.</text>
</comment>
<name>A0A0M9G6A2_LEPPY</name>
<feature type="compositionally biased region" description="Low complexity" evidence="1">
    <location>
        <begin position="59"/>
        <end position="71"/>
    </location>
</feature>
<dbReference type="AlphaFoldDB" id="A0A0M9G6A2"/>
<dbReference type="GeneID" id="26903103"/>
<reference evidence="2 3" key="1">
    <citation type="submission" date="2015-07" db="EMBL/GenBank/DDBJ databases">
        <title>High-quality genome of monoxenous trypanosomatid Leptomonas pyrrhocoris.</title>
        <authorList>
            <person name="Flegontov P."/>
            <person name="Butenko A."/>
            <person name="Firsov S."/>
            <person name="Vlcek C."/>
            <person name="Logacheva M.D."/>
            <person name="Field M."/>
            <person name="Filatov D."/>
            <person name="Flegontova O."/>
            <person name="Gerasimov E."/>
            <person name="Jackson A.P."/>
            <person name="Kelly S."/>
            <person name="Opperdoes F."/>
            <person name="O'Reilly A."/>
            <person name="Votypka J."/>
            <person name="Yurchenko V."/>
            <person name="Lukes J."/>
        </authorList>
    </citation>
    <scope>NUCLEOTIDE SEQUENCE [LARGE SCALE GENOMIC DNA]</scope>
    <source>
        <strain evidence="2">H10</strain>
    </source>
</reference>
<proteinExistence type="predicted"/>
<accession>A0A0M9G6A2</accession>
<dbReference type="VEuPathDB" id="TriTrypDB:LpyrH10_04_3620"/>
<feature type="region of interest" description="Disordered" evidence="1">
    <location>
        <begin position="43"/>
        <end position="95"/>
    </location>
</feature>
<dbReference type="OrthoDB" id="266407at2759"/>
<evidence type="ECO:0000313" key="3">
    <source>
        <dbReference type="Proteomes" id="UP000037923"/>
    </source>
</evidence>